<keyword evidence="3" id="KW-1185">Reference proteome</keyword>
<gene>
    <name evidence="2" type="ORF">ILEXP_LOCUS37456</name>
</gene>
<evidence type="ECO:0000256" key="1">
    <source>
        <dbReference type="SAM" id="MobiDB-lite"/>
    </source>
</evidence>
<proteinExistence type="predicted"/>
<organism evidence="2 3">
    <name type="scientific">Ilex paraguariensis</name>
    <name type="common">yerba mate</name>
    <dbReference type="NCBI Taxonomy" id="185542"/>
    <lineage>
        <taxon>Eukaryota</taxon>
        <taxon>Viridiplantae</taxon>
        <taxon>Streptophyta</taxon>
        <taxon>Embryophyta</taxon>
        <taxon>Tracheophyta</taxon>
        <taxon>Spermatophyta</taxon>
        <taxon>Magnoliopsida</taxon>
        <taxon>eudicotyledons</taxon>
        <taxon>Gunneridae</taxon>
        <taxon>Pentapetalae</taxon>
        <taxon>asterids</taxon>
        <taxon>campanulids</taxon>
        <taxon>Aquifoliales</taxon>
        <taxon>Aquifoliaceae</taxon>
        <taxon>Ilex</taxon>
    </lineage>
</organism>
<protein>
    <submittedName>
        <fullName evidence="2">Uncharacterized protein</fullName>
    </submittedName>
</protein>
<dbReference type="EMBL" id="CAUOFW020005013">
    <property type="protein sequence ID" value="CAK9168123.1"/>
    <property type="molecule type" value="Genomic_DNA"/>
</dbReference>
<name>A0ABC8TFU1_9AQUA</name>
<evidence type="ECO:0000313" key="3">
    <source>
        <dbReference type="Proteomes" id="UP001642360"/>
    </source>
</evidence>
<accession>A0ABC8TFU1</accession>
<dbReference type="AlphaFoldDB" id="A0ABC8TFU1"/>
<evidence type="ECO:0000313" key="2">
    <source>
        <dbReference type="EMBL" id="CAK9168123.1"/>
    </source>
</evidence>
<comment type="caution">
    <text evidence="2">The sequence shown here is derived from an EMBL/GenBank/DDBJ whole genome shotgun (WGS) entry which is preliminary data.</text>
</comment>
<feature type="region of interest" description="Disordered" evidence="1">
    <location>
        <begin position="51"/>
        <end position="70"/>
    </location>
</feature>
<reference evidence="2 3" key="1">
    <citation type="submission" date="2024-02" db="EMBL/GenBank/DDBJ databases">
        <authorList>
            <person name="Vignale AGUSTIN F."/>
            <person name="Sosa J E."/>
            <person name="Modenutti C."/>
        </authorList>
    </citation>
    <scope>NUCLEOTIDE SEQUENCE [LARGE SCALE GENOMIC DNA]</scope>
</reference>
<sequence>MGMAVNNADVNNEDIPGNDDSLAMVVDALESQLSLSEENIMVDKPRLNEAAEAEDGWTVVGSRRRRGRRN</sequence>
<dbReference type="Proteomes" id="UP001642360">
    <property type="component" value="Unassembled WGS sequence"/>
</dbReference>